<keyword evidence="4" id="KW-0472">Membrane</keyword>
<keyword evidence="4" id="KW-0812">Transmembrane</keyword>
<name>A0A4P6JMG0_KTERU</name>
<dbReference type="GO" id="GO:0016709">
    <property type="term" value="F:oxidoreductase activity, acting on paired donors, with incorporation or reduction of molecular oxygen, NAD(P)H as one donor, and incorporation of one atom of oxygen"/>
    <property type="evidence" value="ECO:0007669"/>
    <property type="project" value="UniProtKB-ARBA"/>
</dbReference>
<dbReference type="Gene3D" id="3.30.9.10">
    <property type="entry name" value="D-Amino Acid Oxidase, subunit A, domain 2"/>
    <property type="match status" value="1"/>
</dbReference>
<gene>
    <name evidence="6" type="ORF">EPA93_10670</name>
</gene>
<dbReference type="GO" id="GO:0071949">
    <property type="term" value="F:FAD binding"/>
    <property type="evidence" value="ECO:0007669"/>
    <property type="project" value="InterPro"/>
</dbReference>
<feature type="domain" description="FAD-binding" evidence="5">
    <location>
        <begin position="20"/>
        <end position="383"/>
    </location>
</feature>
<dbReference type="Pfam" id="PF21274">
    <property type="entry name" value="Rng_hyd_C"/>
    <property type="match status" value="1"/>
</dbReference>
<evidence type="ECO:0000256" key="4">
    <source>
        <dbReference type="SAM" id="Phobius"/>
    </source>
</evidence>
<dbReference type="Gene3D" id="3.50.50.60">
    <property type="entry name" value="FAD/NAD(P)-binding domain"/>
    <property type="match status" value="1"/>
</dbReference>
<evidence type="ECO:0000259" key="5">
    <source>
        <dbReference type="Pfam" id="PF01494"/>
    </source>
</evidence>
<dbReference type="Gene3D" id="3.40.30.120">
    <property type="match status" value="1"/>
</dbReference>
<dbReference type="PANTHER" id="PTHR43004:SF19">
    <property type="entry name" value="BINDING MONOOXYGENASE, PUTATIVE (JCVI)-RELATED"/>
    <property type="match status" value="1"/>
</dbReference>
<dbReference type="PRINTS" id="PR00420">
    <property type="entry name" value="RNGMNOXGNASE"/>
</dbReference>
<evidence type="ECO:0000256" key="3">
    <source>
        <dbReference type="ARBA" id="ARBA00022827"/>
    </source>
</evidence>
<dbReference type="AlphaFoldDB" id="A0A4P6JMG0"/>
<dbReference type="InterPro" id="IPR002938">
    <property type="entry name" value="FAD-bd"/>
</dbReference>
<keyword evidence="2" id="KW-0285">Flavoprotein</keyword>
<dbReference type="EMBL" id="CP035758">
    <property type="protein sequence ID" value="QBD76448.1"/>
    <property type="molecule type" value="Genomic_DNA"/>
</dbReference>
<dbReference type="Proteomes" id="UP000290365">
    <property type="component" value="Chromosome"/>
</dbReference>
<protein>
    <submittedName>
        <fullName evidence="6">FAD-dependent oxidoreductase</fullName>
    </submittedName>
</protein>
<evidence type="ECO:0000313" key="7">
    <source>
        <dbReference type="Proteomes" id="UP000290365"/>
    </source>
</evidence>
<keyword evidence="7" id="KW-1185">Reference proteome</keyword>
<proteinExistence type="predicted"/>
<dbReference type="Pfam" id="PF01494">
    <property type="entry name" value="FAD_binding_3"/>
    <property type="match status" value="1"/>
</dbReference>
<reference evidence="6 7" key="1">
    <citation type="submission" date="2019-01" db="EMBL/GenBank/DDBJ databases">
        <title>Ktedonosporobacter rubrisoli SCAWS-G2.</title>
        <authorList>
            <person name="Huang Y."/>
            <person name="Yan B."/>
        </authorList>
    </citation>
    <scope>NUCLEOTIDE SEQUENCE [LARGE SCALE GENOMIC DNA]</scope>
    <source>
        <strain evidence="6 7">SCAWS-G2</strain>
    </source>
</reference>
<accession>A0A4P6JMG0</accession>
<dbReference type="RefSeq" id="WP_129887243.1">
    <property type="nucleotide sequence ID" value="NZ_CP035758.1"/>
</dbReference>
<evidence type="ECO:0000256" key="2">
    <source>
        <dbReference type="ARBA" id="ARBA00022630"/>
    </source>
</evidence>
<dbReference type="SUPFAM" id="SSF51905">
    <property type="entry name" value="FAD/NAD(P)-binding domain"/>
    <property type="match status" value="1"/>
</dbReference>
<dbReference type="InterPro" id="IPR036188">
    <property type="entry name" value="FAD/NAD-bd_sf"/>
</dbReference>
<keyword evidence="3" id="KW-0274">FAD</keyword>
<keyword evidence="4" id="KW-1133">Transmembrane helix</keyword>
<dbReference type="KEGG" id="kbs:EPA93_10670"/>
<dbReference type="OrthoDB" id="9766816at2"/>
<organism evidence="6 7">
    <name type="scientific">Ktedonosporobacter rubrisoli</name>
    <dbReference type="NCBI Taxonomy" id="2509675"/>
    <lineage>
        <taxon>Bacteria</taxon>
        <taxon>Bacillati</taxon>
        <taxon>Chloroflexota</taxon>
        <taxon>Ktedonobacteria</taxon>
        <taxon>Ktedonobacterales</taxon>
        <taxon>Ktedonosporobacteraceae</taxon>
        <taxon>Ktedonosporobacter</taxon>
    </lineage>
</organism>
<dbReference type="PANTHER" id="PTHR43004">
    <property type="entry name" value="TRK SYSTEM POTASSIUM UPTAKE PROTEIN"/>
    <property type="match status" value="1"/>
</dbReference>
<comment type="cofactor">
    <cofactor evidence="1">
        <name>FAD</name>
        <dbReference type="ChEBI" id="CHEBI:57692"/>
    </cofactor>
</comment>
<sequence length="557" mass="60700">MTNNLSTNNELNNTSFNSEKTSVLIAGGGLVGLSAALFLLQQGIKPVLIERHIGTSIHPRSRGLNGLSMELFRPLGLEEEIRQAGADLAPSFGFLQGETLIEALKDFTPERRQQIMAMFRQANQGEQENQAPIEGNRITQDKLEPLLLAAARRAGGDLRFNSELVSFTQDAEGVTATVVERSSGRRYTIRADYMIASDGAGSPLRKALQAPTSGRGSLGHFLNILFQADLSQLVRGREFSMFLAEHAEIRGLLTSINNTDRWAFHLLYSPDQGETPQDFPPQRCCNLLRQILGLPELDIKILSILPWECAMRVADDFRYGRVFLAGDAAHQMPPYGGQGGNSGIVDASNLAWKLASVLKGQALESLLDTYTSERHPITWAAAEMSADAADESGLFSIKKTSSQLLARRALESYQYRSSAIIGDEAGGEPAERDGRPGTRAPHVWVKKQGLRISTLDLLGRGFVLLSGPEGSGWLGAAQNVAAHTGVELEAYRVGPIGELLDPEQRWLKACGISASGALLIRPDGFVAWRAEQLAPEPEQELEHVLTRILGRVSTGRE</sequence>
<evidence type="ECO:0000256" key="1">
    <source>
        <dbReference type="ARBA" id="ARBA00001974"/>
    </source>
</evidence>
<feature type="transmembrane region" description="Helical" evidence="4">
    <location>
        <begin position="21"/>
        <end position="40"/>
    </location>
</feature>
<evidence type="ECO:0000313" key="6">
    <source>
        <dbReference type="EMBL" id="QBD76448.1"/>
    </source>
</evidence>
<dbReference type="InterPro" id="IPR050641">
    <property type="entry name" value="RIFMO-like"/>
</dbReference>